<gene>
    <name evidence="3" type="ORF">URODEC1_LOCUS114429</name>
</gene>
<keyword evidence="1" id="KW-0812">Transmembrane</keyword>
<organism evidence="3 4">
    <name type="scientific">Urochloa decumbens</name>
    <dbReference type="NCBI Taxonomy" id="240449"/>
    <lineage>
        <taxon>Eukaryota</taxon>
        <taxon>Viridiplantae</taxon>
        <taxon>Streptophyta</taxon>
        <taxon>Embryophyta</taxon>
        <taxon>Tracheophyta</taxon>
        <taxon>Spermatophyta</taxon>
        <taxon>Magnoliopsida</taxon>
        <taxon>Liliopsida</taxon>
        <taxon>Poales</taxon>
        <taxon>Poaceae</taxon>
        <taxon>PACMAD clade</taxon>
        <taxon>Panicoideae</taxon>
        <taxon>Panicodae</taxon>
        <taxon>Paniceae</taxon>
        <taxon>Melinidinae</taxon>
        <taxon>Urochloa</taxon>
    </lineage>
</organism>
<evidence type="ECO:0000313" key="4">
    <source>
        <dbReference type="Proteomes" id="UP001497457"/>
    </source>
</evidence>
<evidence type="ECO:0000313" key="3">
    <source>
        <dbReference type="EMBL" id="CAL5091549.1"/>
    </source>
</evidence>
<dbReference type="Proteomes" id="UP001497457">
    <property type="component" value="Chromosome 8b"/>
</dbReference>
<protein>
    <recommendedName>
        <fullName evidence="2">DUF4220 domain-containing protein</fullName>
    </recommendedName>
</protein>
<keyword evidence="1" id="KW-1133">Transmembrane helix</keyword>
<feature type="domain" description="DUF4220" evidence="2">
    <location>
        <begin position="114"/>
        <end position="471"/>
    </location>
</feature>
<dbReference type="PANTHER" id="PTHR31325">
    <property type="entry name" value="OS01G0798800 PROTEIN-RELATED"/>
    <property type="match status" value="1"/>
</dbReference>
<feature type="transmembrane region" description="Helical" evidence="1">
    <location>
        <begin position="137"/>
        <end position="154"/>
    </location>
</feature>
<accession>A0ABC9GBA2</accession>
<dbReference type="InterPro" id="IPR025315">
    <property type="entry name" value="DUF4220"/>
</dbReference>
<dbReference type="EMBL" id="OZ075118">
    <property type="protein sequence ID" value="CAL5091549.1"/>
    <property type="molecule type" value="Genomic_DNA"/>
</dbReference>
<reference evidence="3" key="1">
    <citation type="submission" date="2024-10" db="EMBL/GenBank/DDBJ databases">
        <authorList>
            <person name="Ryan C."/>
        </authorList>
    </citation>
    <scope>NUCLEOTIDE SEQUENCE [LARGE SCALE GENOMIC DNA]</scope>
</reference>
<feature type="transmembrane region" description="Helical" evidence="1">
    <location>
        <begin position="113"/>
        <end position="131"/>
    </location>
</feature>
<keyword evidence="4" id="KW-1185">Reference proteome</keyword>
<name>A0ABC9GBA2_9POAL</name>
<dbReference type="AlphaFoldDB" id="A0ABC9GBA2"/>
<dbReference type="InterPro" id="IPR007658">
    <property type="entry name" value="DUF594"/>
</dbReference>
<sequence>MDSCCQMPSLMGIVVGVGVYAPRYRRHPVIGVLFVGATTLFLPIVSEVASTVGGVRLVIASLLGSQVSNVECKQVTHLVIVLIWTGTVVVIGISAIIVVAADGREGRNIDPPIILLIKAIWSVYLTVSTLLPAEPHVVIIFIQLFVIMFTKLVFKYSTFYKAKTSFAFGRSPRLIAGYMAQPQQLSGVNPSMPALLVMGEDSVQVERQPHGYSFKEMPDQGDMTRLVTLDKVWRLHDIGILPSSTARTEPRDVMKHKDLCFSFALFKMLRCRFAKYTALEAGFMKTHRFFRNTLLQGADDYERVFRVIEDELSFVHDYYCSCLPIYYSHHLLPVLSIALSLYSIGYCLYLILFFSYHRPVPLGYGQIVCWVPCIENSGNSKTKKLRLGALYFDIVSMYLVLAVLVLAETRDIVSFVCSNWTKVSLVYHCINQASWQQSRIMKKCIASVFNLRECKLLNTWDDKMKQCSILELHPRKITLRVRHLLHLRNRKTKIKVPTSVKAAIFDALKGETSLVSCEGELKHIRPPLSPISYSGTDDISSIALSLCDGKRPAYTILAWHVATSVYEVSHSSTSYPEASGHMIAATRLSCYCAYLVGYCPELLPDDAKWCESLYSDVKDCAYRVLYDAPGVEYQQLVQLLRADSNHEVLKDGARLGKQLVDSKTGWEALARFWSEMILYVAPSENLEGHAEAIARGGELITLLWALLAHDGIIGRRSDTDSAAATSDAGRV</sequence>
<dbReference type="Pfam" id="PF04578">
    <property type="entry name" value="DUF594"/>
    <property type="match status" value="1"/>
</dbReference>
<evidence type="ECO:0000259" key="2">
    <source>
        <dbReference type="Pfam" id="PF13968"/>
    </source>
</evidence>
<proteinExistence type="predicted"/>
<feature type="transmembrane region" description="Helical" evidence="1">
    <location>
        <begin position="389"/>
        <end position="407"/>
    </location>
</feature>
<dbReference type="Pfam" id="PF13968">
    <property type="entry name" value="DUF4220"/>
    <property type="match status" value="1"/>
</dbReference>
<feature type="transmembrane region" description="Helical" evidence="1">
    <location>
        <begin position="79"/>
        <end position="101"/>
    </location>
</feature>
<feature type="transmembrane region" description="Helical" evidence="1">
    <location>
        <begin position="331"/>
        <end position="354"/>
    </location>
</feature>
<keyword evidence="1" id="KW-0472">Membrane</keyword>
<evidence type="ECO:0000256" key="1">
    <source>
        <dbReference type="SAM" id="Phobius"/>
    </source>
</evidence>
<feature type="transmembrane region" description="Helical" evidence="1">
    <location>
        <begin position="29"/>
        <end position="59"/>
    </location>
</feature>